<dbReference type="InterPro" id="IPR003594">
    <property type="entry name" value="HATPase_dom"/>
</dbReference>
<evidence type="ECO:0000256" key="9">
    <source>
        <dbReference type="ARBA" id="ARBA00022741"/>
    </source>
</evidence>
<dbReference type="CDD" id="cd03481">
    <property type="entry name" value="TopoIIA_Trans_ScTopoIIA"/>
    <property type="match status" value="1"/>
</dbReference>
<dbReference type="InterPro" id="IPR013760">
    <property type="entry name" value="Topo_IIA-like_dom_sf"/>
</dbReference>
<comment type="cofactor">
    <cofactor evidence="3">
        <name>Mn(2+)</name>
        <dbReference type="ChEBI" id="CHEBI:29035"/>
    </cofactor>
</comment>
<dbReference type="Pfam" id="PF00521">
    <property type="entry name" value="DNA_topoisoIV"/>
    <property type="match status" value="2"/>
</dbReference>
<evidence type="ECO:0000256" key="18">
    <source>
        <dbReference type="SAM" id="MobiDB-lite"/>
    </source>
</evidence>
<evidence type="ECO:0000256" key="1">
    <source>
        <dbReference type="ARBA" id="ARBA00000185"/>
    </source>
</evidence>
<dbReference type="GO" id="GO:0000819">
    <property type="term" value="P:sister chromatid segregation"/>
    <property type="evidence" value="ECO:0007669"/>
    <property type="project" value="TreeGrafter"/>
</dbReference>
<evidence type="ECO:0000256" key="14">
    <source>
        <dbReference type="ARBA" id="ARBA00023235"/>
    </source>
</evidence>
<dbReference type="InterPro" id="IPR006171">
    <property type="entry name" value="TOPRIM_dom"/>
</dbReference>
<comment type="catalytic activity">
    <reaction evidence="1 16">
        <text>ATP-dependent breakage, passage and rejoining of double-stranded DNA.</text>
        <dbReference type="EC" id="5.6.2.2"/>
    </reaction>
</comment>
<keyword evidence="10" id="KW-0067">ATP-binding</keyword>
<dbReference type="PROSITE" id="PS00177">
    <property type="entry name" value="TOPOISOMERASE_II"/>
    <property type="match status" value="1"/>
</dbReference>
<dbReference type="GO" id="GO:0003677">
    <property type="term" value="F:DNA binding"/>
    <property type="evidence" value="ECO:0007669"/>
    <property type="project" value="UniProtKB-UniRule"/>
</dbReference>
<dbReference type="InterPro" id="IPR001154">
    <property type="entry name" value="TopoII_euk"/>
</dbReference>
<dbReference type="InterPro" id="IPR031660">
    <property type="entry name" value="TOPRIM_C"/>
</dbReference>
<dbReference type="InterPro" id="IPR018522">
    <property type="entry name" value="TopoIIA_CS"/>
</dbReference>
<dbReference type="Pfam" id="PF01751">
    <property type="entry name" value="Toprim"/>
    <property type="match status" value="1"/>
</dbReference>
<accession>A0A6N1NVI4</accession>
<dbReference type="SUPFAM" id="SSF56719">
    <property type="entry name" value="Type II DNA topoisomerase"/>
    <property type="match status" value="1"/>
</dbReference>
<dbReference type="Gene3D" id="3.90.199.10">
    <property type="entry name" value="Topoisomerase II, domain 5"/>
    <property type="match status" value="1"/>
</dbReference>
<evidence type="ECO:0000256" key="2">
    <source>
        <dbReference type="ARBA" id="ARBA00001913"/>
    </source>
</evidence>
<keyword evidence="9" id="KW-0547">Nucleotide-binding</keyword>
<keyword evidence="8" id="KW-0479">Metal-binding</keyword>
<evidence type="ECO:0000256" key="6">
    <source>
        <dbReference type="ARBA" id="ARBA00012895"/>
    </source>
</evidence>
<dbReference type="InterPro" id="IPR001241">
    <property type="entry name" value="Topo_IIA"/>
</dbReference>
<evidence type="ECO:0000313" key="21">
    <source>
        <dbReference type="EMBL" id="QKU35456.1"/>
    </source>
</evidence>
<dbReference type="InterPro" id="IPR013757">
    <property type="entry name" value="Topo_IIA_A_a_sf"/>
</dbReference>
<dbReference type="GO" id="GO:0005524">
    <property type="term" value="F:ATP binding"/>
    <property type="evidence" value="ECO:0007669"/>
    <property type="project" value="UniProtKB-KW"/>
</dbReference>
<dbReference type="InterPro" id="IPR013759">
    <property type="entry name" value="Topo_IIA_B_C"/>
</dbReference>
<evidence type="ECO:0000256" key="13">
    <source>
        <dbReference type="ARBA" id="ARBA00023125"/>
    </source>
</evidence>
<organism evidence="21">
    <name type="scientific">Tupanvirus soda lake</name>
    <dbReference type="NCBI Taxonomy" id="2126985"/>
    <lineage>
        <taxon>Viruses</taxon>
        <taxon>Varidnaviria</taxon>
        <taxon>Bamfordvirae</taxon>
        <taxon>Nucleocytoviricota</taxon>
        <taxon>Megaviricetes</taxon>
        <taxon>Imitervirales</taxon>
        <taxon>Mimiviridae</taxon>
        <taxon>Megamimivirinae</taxon>
        <taxon>Tupanvirus</taxon>
        <taxon>Tupanvirus salinum</taxon>
    </lineage>
</organism>
<dbReference type="InterPro" id="IPR014721">
    <property type="entry name" value="Ribsml_uS5_D2-typ_fold_subgr"/>
</dbReference>
<evidence type="ECO:0000256" key="8">
    <source>
        <dbReference type="ARBA" id="ARBA00022723"/>
    </source>
</evidence>
<dbReference type="PROSITE" id="PS50880">
    <property type="entry name" value="TOPRIM"/>
    <property type="match status" value="1"/>
</dbReference>
<dbReference type="PANTHER" id="PTHR10169:SF38">
    <property type="entry name" value="DNA TOPOISOMERASE 2"/>
    <property type="match status" value="1"/>
</dbReference>
<comment type="similarity">
    <text evidence="5">Belongs to the type II topoisomerase family.</text>
</comment>
<dbReference type="Pfam" id="PF02518">
    <property type="entry name" value="HATPase_c"/>
    <property type="match status" value="1"/>
</dbReference>
<feature type="region of interest" description="Disordered" evidence="18">
    <location>
        <begin position="973"/>
        <end position="1019"/>
    </location>
</feature>
<keyword evidence="17" id="KW-0175">Coiled coil</keyword>
<dbReference type="SMART" id="SM00433">
    <property type="entry name" value="TOP2c"/>
    <property type="match status" value="1"/>
</dbReference>
<dbReference type="GeneID" id="80518884"/>
<dbReference type="InterPro" id="IPR013506">
    <property type="entry name" value="Topo_IIA_bsu_dom2"/>
</dbReference>
<reference evidence="21" key="1">
    <citation type="submission" date="2017-01" db="EMBL/GenBank/DDBJ databases">
        <authorList>
            <person name="Assis F.L."/>
            <person name="Abrahao J.S."/>
            <person name="Silva L."/>
            <person name="Khalil J.B."/>
            <person name="Rodrigues R."/>
            <person name="Silva L.S."/>
            <person name="Arantes T."/>
            <person name="Boratto P."/>
            <person name="Andrade M."/>
            <person name="Kroon E.G."/>
            <person name="Ribeiro B."/>
            <person name="Bergier I."/>
            <person name="Seligmann H."/>
            <person name="Ghigo E."/>
            <person name="Colson P."/>
            <person name="Levasseur A."/>
            <person name="Raoult D."/>
            <person name="Scola B.L."/>
        </authorList>
    </citation>
    <scope>NUCLEOTIDE SEQUENCE</scope>
    <source>
        <strain evidence="21">Soda lake</strain>
    </source>
</reference>
<keyword evidence="11" id="KW-0460">Magnesium</keyword>
<evidence type="ECO:0000259" key="19">
    <source>
        <dbReference type="PROSITE" id="PS50880"/>
    </source>
</evidence>
<feature type="compositionally biased region" description="Basic residues" evidence="18">
    <location>
        <begin position="1266"/>
        <end position="1277"/>
    </location>
</feature>
<feature type="region of interest" description="Disordered" evidence="18">
    <location>
        <begin position="1166"/>
        <end position="1189"/>
    </location>
</feature>
<evidence type="ECO:0000256" key="7">
    <source>
        <dbReference type="ARBA" id="ARBA00019635"/>
    </source>
</evidence>
<evidence type="ECO:0000256" key="17">
    <source>
        <dbReference type="SAM" id="Coils"/>
    </source>
</evidence>
<dbReference type="InterPro" id="IPR002205">
    <property type="entry name" value="Topo_IIA_dom_A"/>
</dbReference>
<dbReference type="FunFam" id="3.40.50.670:FF:000001">
    <property type="entry name" value="DNA topoisomerase 2"/>
    <property type="match status" value="1"/>
</dbReference>
<dbReference type="PROSITE" id="PS52040">
    <property type="entry name" value="TOPO_IIA"/>
    <property type="match status" value="1"/>
</dbReference>
<feature type="domain" description="Toprim" evidence="19">
    <location>
        <begin position="443"/>
        <end position="557"/>
    </location>
</feature>
<dbReference type="Pfam" id="PF16898">
    <property type="entry name" value="TOPRIM_C"/>
    <property type="match status" value="2"/>
</dbReference>
<evidence type="ECO:0000256" key="3">
    <source>
        <dbReference type="ARBA" id="ARBA00001936"/>
    </source>
</evidence>
<name>A0A6N1NVI4_9VIRU</name>
<evidence type="ECO:0000256" key="5">
    <source>
        <dbReference type="ARBA" id="ARBA00011080"/>
    </source>
</evidence>
<feature type="active site" description="O-(5'-phospho-DNA)-tyrosine intermediate" evidence="16">
    <location>
        <position position="828"/>
    </location>
</feature>
<dbReference type="PANTHER" id="PTHR10169">
    <property type="entry name" value="DNA TOPOISOMERASE/GYRASE"/>
    <property type="match status" value="1"/>
</dbReference>
<dbReference type="InterPro" id="IPR034157">
    <property type="entry name" value="TOPRIM_TopoII"/>
</dbReference>
<dbReference type="SMART" id="SM00434">
    <property type="entry name" value="TOP4c"/>
    <property type="match status" value="1"/>
</dbReference>
<comment type="cofactor">
    <cofactor evidence="2">
        <name>Ca(2+)</name>
        <dbReference type="ChEBI" id="CHEBI:29108"/>
    </cofactor>
</comment>
<evidence type="ECO:0000256" key="11">
    <source>
        <dbReference type="ARBA" id="ARBA00022842"/>
    </source>
</evidence>
<feature type="domain" description="Topo IIA-type catalytic" evidence="20">
    <location>
        <begin position="737"/>
        <end position="1238"/>
    </location>
</feature>
<evidence type="ECO:0000256" key="12">
    <source>
        <dbReference type="ARBA" id="ARBA00023029"/>
    </source>
</evidence>
<dbReference type="Gene3D" id="3.30.1490.30">
    <property type="match status" value="1"/>
</dbReference>
<dbReference type="EMBL" id="KY523104">
    <property type="protein sequence ID" value="QKU35456.1"/>
    <property type="molecule type" value="Genomic_DNA"/>
</dbReference>
<dbReference type="PRINTS" id="PR00418">
    <property type="entry name" value="TPI2FAMILY"/>
</dbReference>
<keyword evidence="12 16" id="KW-0799">Topoisomerase</keyword>
<dbReference type="Gene3D" id="3.30.1360.40">
    <property type="match status" value="1"/>
</dbReference>
<feature type="region of interest" description="Disordered" evidence="18">
    <location>
        <begin position="1260"/>
        <end position="1285"/>
    </location>
</feature>
<reference evidence="21" key="2">
    <citation type="journal article" date="2018" name="Nat. Commun.">
        <title>Tailed giant Tupanvirus possesses the most complete translational apparatus of the known virosphere.</title>
        <authorList>
            <person name="Abrahao J."/>
            <person name="Silva L."/>
            <person name="Silva L.S."/>
            <person name="Khalil J.Y.B."/>
            <person name="Rodrigues R."/>
            <person name="Arantes T."/>
            <person name="Assis F."/>
            <person name="Boratto P."/>
            <person name="Andrade M."/>
            <person name="Kroon E.G."/>
            <person name="Ribeiro B."/>
            <person name="Bergier I."/>
            <person name="Seligmann H."/>
            <person name="Ghigo E."/>
            <person name="Colson P."/>
            <person name="Levasseur A."/>
            <person name="Kroemer G."/>
            <person name="Raoult D."/>
            <person name="La Scola B."/>
        </authorList>
    </citation>
    <scope>NUCLEOTIDE SEQUENCE [LARGE SCALE GENOMIC DNA]</scope>
    <source>
        <strain evidence="21">Soda lake</strain>
    </source>
</reference>
<comment type="cofactor">
    <cofactor evidence="4">
        <name>Mg(2+)</name>
        <dbReference type="ChEBI" id="CHEBI:18420"/>
    </cofactor>
</comment>
<dbReference type="CDD" id="cd03365">
    <property type="entry name" value="TOPRIM_TopoIIA"/>
    <property type="match status" value="1"/>
</dbReference>
<evidence type="ECO:0000256" key="4">
    <source>
        <dbReference type="ARBA" id="ARBA00001946"/>
    </source>
</evidence>
<dbReference type="SUPFAM" id="SSF54211">
    <property type="entry name" value="Ribosomal protein S5 domain 2-like"/>
    <property type="match status" value="1"/>
</dbReference>
<dbReference type="SUPFAM" id="SSF55874">
    <property type="entry name" value="ATPase domain of HSP90 chaperone/DNA topoisomerase II/histidine kinase"/>
    <property type="match status" value="1"/>
</dbReference>
<proteinExistence type="inferred from homology"/>
<protein>
    <recommendedName>
        <fullName evidence="7">DNA topoisomerase 2</fullName>
        <ecNumber evidence="6">5.6.2.2</ecNumber>
    </recommendedName>
    <alternativeName>
        <fullName evidence="15">DNA topoisomerase II</fullName>
    </alternativeName>
</protein>
<dbReference type="FunFam" id="3.90.199.10:FF:000002">
    <property type="entry name" value="DNA topoisomerase 2"/>
    <property type="match status" value="1"/>
</dbReference>
<dbReference type="InterPro" id="IPR020568">
    <property type="entry name" value="Ribosomal_Su5_D2-typ_SF"/>
</dbReference>
<sequence>MSKTSKKNNTNTKSIEERYKKLKDQHEHILKRPGMYIGSVKKETVEMWVYNEDRGEFDPELVLKKISYVPGLYKIFDEILVNARDHVVRCIEEKREPCTIIKVYIDQESGKITVWNNGAGIPVVEHKEHKMLIPSMIFGELLTSGNYDDDEKRKVGGTNGLGAKLTNIYSTEFEVETLDAETNKKFYQKFTDNMYKKEKPKVTSGGGKKSYTKISFIPDFEKFGIEGLTKNIAALFKKRVYDIAMTSNAKVYFNDKLIAANSFAKYVDLYFPEGSEHKKVLDISDENWKVCVVYDPTDKLEHQSISFVNGICTSRGGTHVDHVTNQIVKKIQTNVSKKVKNLIIKPNMIKENLIFFVDSVIINPEFDTQTKELLKTKVADFGSSYSAPDTFLKKIIGTGVVDQIVANAQARAEANLAKAGKGKNLNYEKLYDAHKAKLKKGDCTLILTEGDSAKTFAVAGTNVIGRDYYGVFPLRGKLLNVRDESPTKIAGNEEIQAITKIVGLEHKKVYDSLNGLRYGSIMILTDQDVDGSHIKGLIMNFIHHYWPSLAKYEGFITSFATPLLKATKKGKKKNPEIVAFYSMQEFDEWKKENDVSKWDLHYYKGLGTSDAKEARECFEDFEDKLITYYWQTKLEEKEKKEEEKQKKKKNKNKKESSEFIDEESDLVSEIYKPKFKDVSEDAITLAFAKKREDDRKKWLNTYDPKIYIDSTDKKISYYDFIHKELIAFSVYDTARSIPNIMDGFKPGQRKVFYGSVKKNIYKGKVKVAQLSGYISEHTHYHHGEQSLNETIIKMAQNYVGSNNVNLLIPHGQFGSRLCGGKDAASPRYIFTQLSDISKKIFIDYDFDVLEHQTEDGDVIEPTFYAPIIPMVLVNGTDGIGTGYSTCVEPCNPRDIIANLKRIIAGEKPKVMKPWFRHFSGTIEKIDHNKYVSRAKYDIIGEDTIHITDLPIGIWTDNYKAFLANLVDQGAQQKAQTKREAKAKQTAKNTKGGKGKGRGGSKNSKFLAKKSQKSSTARVAKKNRIGADIKNYKEDCTDVRVSVTIVFQPSKLKQHIKNGTLEKGLKLVTPINLTNMHLFDEHGKIRKYESYGAILKNFSKVRLDLYQKRKDYLLGKWKKEMDILKWKLKFVEGVISDKIIVFKKKTEEIIKQLEDLKFPKLSIDDDDDDNSNNTKDDDSKGKNKTKSKTKNPYKYLTSMTIIRFSKDEVEKLRKEIENNKEEIETLESKTPSQIWEEELEELLEAYDIWEAECDTAYDDLMIQKKGSNNKRKRRVPKKSTKEDVEV</sequence>
<keyword evidence="14 16" id="KW-0413">Isomerase</keyword>
<dbReference type="GO" id="GO:0006265">
    <property type="term" value="P:DNA topological change"/>
    <property type="evidence" value="ECO:0007669"/>
    <property type="project" value="UniProtKB-UniRule"/>
</dbReference>
<dbReference type="Gene3D" id="1.10.268.10">
    <property type="entry name" value="Topoisomerase, domain 3"/>
    <property type="match status" value="1"/>
</dbReference>
<evidence type="ECO:0000256" key="15">
    <source>
        <dbReference type="ARBA" id="ARBA00031138"/>
    </source>
</evidence>
<dbReference type="Gene3D" id="3.30.230.10">
    <property type="match status" value="1"/>
</dbReference>
<dbReference type="RefSeq" id="YP_010782120.1">
    <property type="nucleotide sequence ID" value="NC_075039.1"/>
</dbReference>
<dbReference type="GO" id="GO:0046872">
    <property type="term" value="F:metal ion binding"/>
    <property type="evidence" value="ECO:0007669"/>
    <property type="project" value="UniProtKB-KW"/>
</dbReference>
<dbReference type="InterPro" id="IPR013758">
    <property type="entry name" value="Topo_IIA_A/C_ab"/>
</dbReference>
<dbReference type="GO" id="GO:0003918">
    <property type="term" value="F:DNA topoisomerase type II (double strand cut, ATP-hydrolyzing) activity"/>
    <property type="evidence" value="ECO:0007669"/>
    <property type="project" value="UniProtKB-EC"/>
</dbReference>
<keyword evidence="13 16" id="KW-0238">DNA-binding</keyword>
<dbReference type="Gene3D" id="3.30.565.10">
    <property type="entry name" value="Histidine kinase-like ATPase, C-terminal domain"/>
    <property type="match status" value="1"/>
</dbReference>
<dbReference type="Gene3D" id="3.40.50.670">
    <property type="match status" value="2"/>
</dbReference>
<evidence type="ECO:0000256" key="10">
    <source>
        <dbReference type="ARBA" id="ARBA00022840"/>
    </source>
</evidence>
<dbReference type="PRINTS" id="PR01158">
    <property type="entry name" value="TOPISMRASEII"/>
</dbReference>
<dbReference type="EC" id="5.6.2.2" evidence="6"/>
<dbReference type="InterPro" id="IPR036890">
    <property type="entry name" value="HATPase_C_sf"/>
</dbReference>
<feature type="coiled-coil region" evidence="17">
    <location>
        <begin position="1201"/>
        <end position="1258"/>
    </location>
</feature>
<evidence type="ECO:0000256" key="16">
    <source>
        <dbReference type="PROSITE-ProRule" id="PRU01384"/>
    </source>
</evidence>
<dbReference type="InterPro" id="IPR050634">
    <property type="entry name" value="DNA_Topoisomerase_II"/>
</dbReference>
<evidence type="ECO:0000259" key="20">
    <source>
        <dbReference type="PROSITE" id="PS52040"/>
    </source>
</evidence>
<dbReference type="KEGG" id="vg:80518884"/>
<dbReference type="Pfam" id="PF00204">
    <property type="entry name" value="DNA_gyraseB"/>
    <property type="match status" value="1"/>
</dbReference>